<sequence>MDLLSLFNRHFDMYSRYRNNSRRAIPTDRRGDYIPRYTNRRRNNNGLPSYMRHTESSIRRTRSYGPQRLKPRPWERDNRPSTADHPANDSTDTTNTNEVPKPTIGREATPEELTTVLTVKNINLNIDDNVKLHHTDKYENTMEREGEDGKTLDRELVIRRAAEFQVTIEFYRPYNKKQDDLTFIFKTGEHPLPKAGTLASFKLQEGADRSYKPDSWGARIVKLDGNFMTMAVYVPAKCVIGEWEFVVKTIFEDKDGKKTSFRYEYPEDIIILLNPWSSDDAVCYPTEKLLDEYVLNDGGALFYGNYRQIGSRGWNFGQFADGILDASLHILRKAFGFKIDGNMGDPVQISRALSRIVNNNDDNGVLVGKWSGGYDDGTRPTAWTGSIKIIQQYMETKEPVQYGQCWVFSGVVTTICRALGLPCRSVTNFASAHDSDLSCTIDKVYILDDDDDLIKLDIGGDSVWNFHVWNEVYMQRPDLPTSSTDYNGWQVIDATPQERSDGFFCLGPAPVAAVKKGAINIGKDTPFVFAEVNADSIDWLLDDVDEYYVLNVVKDKIGKKISTKEPTGKRFRGNLSYFGRRGDIDREDLTLSYKYEEGTSEERDAVALAAKLSNTDKNPYITDSMIELKLEDQDEVIVGKDFSYSVMVKNVGDKSLTIKVGMKIESMTYYGDAVDMIIHKKFDKMKIQAGQETKIKLDVPADLYLPKVVEHFAMKVTATCLVTEEHRRVILEDDFRLRRPDLTIEAPETCKPGETIKIKVYFDNPMNKTLTKCKLMIEGSLRSTEIPNGGTIDFPDVPGNSRWETILTVKPKIKPTKLKERDLFLSFDCVELPDIVGFHGLDLSD</sequence>
<feature type="active site" evidence="2">
    <location>
        <position position="493"/>
    </location>
</feature>
<feature type="domain" description="Transglutaminase-like" evidence="5">
    <location>
        <begin position="397"/>
        <end position="496"/>
    </location>
</feature>
<dbReference type="SUPFAM" id="SSF81296">
    <property type="entry name" value="E set domains"/>
    <property type="match status" value="1"/>
</dbReference>
<feature type="compositionally biased region" description="Polar residues" evidence="4">
    <location>
        <begin position="88"/>
        <end position="98"/>
    </location>
</feature>
<dbReference type="Gene3D" id="3.90.260.10">
    <property type="entry name" value="Transglutaminase-like"/>
    <property type="match status" value="1"/>
</dbReference>
<evidence type="ECO:0000313" key="7">
    <source>
        <dbReference type="Proteomes" id="UP001347796"/>
    </source>
</evidence>
<proteinExistence type="inferred from homology"/>
<dbReference type="PANTHER" id="PTHR11590">
    <property type="entry name" value="PROTEIN-GLUTAMINE GAMMA-GLUTAMYLTRANSFERASE"/>
    <property type="match status" value="1"/>
</dbReference>
<feature type="binding site" evidence="3">
    <location>
        <position position="533"/>
    </location>
    <ligand>
        <name>Ca(2+)</name>
        <dbReference type="ChEBI" id="CHEBI:29108"/>
    </ligand>
</feature>
<dbReference type="PROSITE" id="PS00547">
    <property type="entry name" value="TRANSGLUTAMINASES"/>
    <property type="match status" value="1"/>
</dbReference>
<dbReference type="Gene3D" id="2.60.40.10">
    <property type="entry name" value="Immunoglobulins"/>
    <property type="match status" value="3"/>
</dbReference>
<feature type="binding site" evidence="3">
    <location>
        <position position="535"/>
    </location>
    <ligand>
        <name>Ca(2+)</name>
        <dbReference type="ChEBI" id="CHEBI:29108"/>
    </ligand>
</feature>
<comment type="similarity">
    <text evidence="1">Belongs to the transglutaminase superfamily. Transglutaminase family.</text>
</comment>
<dbReference type="PIRSF" id="PIRSF000459">
    <property type="entry name" value="TGM_EBP42"/>
    <property type="match status" value="1"/>
</dbReference>
<dbReference type="InterPro" id="IPR038765">
    <property type="entry name" value="Papain-like_cys_pep_sf"/>
</dbReference>
<dbReference type="InterPro" id="IPR023608">
    <property type="entry name" value="Transglutaminase_animal"/>
</dbReference>
<dbReference type="FunFam" id="3.90.260.10:FF:000002">
    <property type="entry name" value="Erythrocyte membrane protein band 4.2"/>
    <property type="match status" value="1"/>
</dbReference>
<keyword evidence="3" id="KW-0479">Metal-binding</keyword>
<dbReference type="SMART" id="SM00460">
    <property type="entry name" value="TGc"/>
    <property type="match status" value="1"/>
</dbReference>
<dbReference type="InterPro" id="IPR050779">
    <property type="entry name" value="Transglutaminase"/>
</dbReference>
<feature type="binding site" evidence="3">
    <location>
        <position position="602"/>
    </location>
    <ligand>
        <name>Ca(2+)</name>
        <dbReference type="ChEBI" id="CHEBI:29108"/>
    </ligand>
</feature>
<comment type="caution">
    <text evidence="6">The sequence shown here is derived from an EMBL/GenBank/DDBJ whole genome shotgun (WGS) entry which is preliminary data.</text>
</comment>
<dbReference type="Proteomes" id="UP001347796">
    <property type="component" value="Unassembled WGS sequence"/>
</dbReference>
<dbReference type="EMBL" id="JAZGQO010000006">
    <property type="protein sequence ID" value="KAK6185335.1"/>
    <property type="molecule type" value="Genomic_DNA"/>
</dbReference>
<dbReference type="Pfam" id="PF00868">
    <property type="entry name" value="Transglut_N"/>
    <property type="match status" value="1"/>
</dbReference>
<feature type="active site" evidence="2">
    <location>
        <position position="405"/>
    </location>
</feature>
<accession>A0AAN8JY82</accession>
<dbReference type="InterPro" id="IPR002931">
    <property type="entry name" value="Transglutaminase-like"/>
</dbReference>
<evidence type="ECO:0000256" key="2">
    <source>
        <dbReference type="PIRSR" id="PIRSR000459-1"/>
    </source>
</evidence>
<dbReference type="GO" id="GO:0003810">
    <property type="term" value="F:protein-glutamine gamma-glutamyltransferase activity"/>
    <property type="evidence" value="ECO:0007669"/>
    <property type="project" value="InterPro"/>
</dbReference>
<evidence type="ECO:0000313" key="6">
    <source>
        <dbReference type="EMBL" id="KAK6185335.1"/>
    </source>
</evidence>
<organism evidence="6 7">
    <name type="scientific">Patella caerulea</name>
    <name type="common">Rayed Mediterranean limpet</name>
    <dbReference type="NCBI Taxonomy" id="87958"/>
    <lineage>
        <taxon>Eukaryota</taxon>
        <taxon>Metazoa</taxon>
        <taxon>Spiralia</taxon>
        <taxon>Lophotrochozoa</taxon>
        <taxon>Mollusca</taxon>
        <taxon>Gastropoda</taxon>
        <taxon>Patellogastropoda</taxon>
        <taxon>Patelloidea</taxon>
        <taxon>Patellidae</taxon>
        <taxon>Patella</taxon>
    </lineage>
</organism>
<evidence type="ECO:0000259" key="5">
    <source>
        <dbReference type="SMART" id="SM00460"/>
    </source>
</evidence>
<protein>
    <recommendedName>
        <fullName evidence="5">Transglutaminase-like domain-containing protein</fullName>
    </recommendedName>
</protein>
<evidence type="ECO:0000256" key="4">
    <source>
        <dbReference type="SAM" id="MobiDB-lite"/>
    </source>
</evidence>
<evidence type="ECO:0000256" key="1">
    <source>
        <dbReference type="ARBA" id="ARBA00005968"/>
    </source>
</evidence>
<feature type="binding site" evidence="3">
    <location>
        <position position="597"/>
    </location>
    <ligand>
        <name>Ca(2+)</name>
        <dbReference type="ChEBI" id="CHEBI:29108"/>
    </ligand>
</feature>
<dbReference type="InterPro" id="IPR013783">
    <property type="entry name" value="Ig-like_fold"/>
</dbReference>
<comment type="cofactor">
    <cofactor evidence="3">
        <name>Ca(2+)</name>
        <dbReference type="ChEBI" id="CHEBI:29108"/>
    </cofactor>
    <text evidence="3">Binds 1 Ca(2+) ion per subunit.</text>
</comment>
<keyword evidence="3" id="KW-0106">Calcium</keyword>
<gene>
    <name evidence="6" type="ORF">SNE40_007591</name>
</gene>
<evidence type="ECO:0000256" key="3">
    <source>
        <dbReference type="PIRSR" id="PIRSR000459-2"/>
    </source>
</evidence>
<dbReference type="InterPro" id="IPR036985">
    <property type="entry name" value="Transglutaminase-like_sf"/>
</dbReference>
<feature type="region of interest" description="Disordered" evidence="4">
    <location>
        <begin position="25"/>
        <end position="112"/>
    </location>
</feature>
<dbReference type="SUPFAM" id="SSF54001">
    <property type="entry name" value="Cysteine proteinases"/>
    <property type="match status" value="1"/>
</dbReference>
<feature type="active site" evidence="2">
    <location>
        <position position="467"/>
    </location>
</feature>
<dbReference type="Pfam" id="PF01841">
    <property type="entry name" value="Transglut_core"/>
    <property type="match status" value="1"/>
</dbReference>
<dbReference type="SUPFAM" id="SSF49309">
    <property type="entry name" value="Transglutaminase, two C-terminal domains"/>
    <property type="match status" value="2"/>
</dbReference>
<dbReference type="InterPro" id="IPR001102">
    <property type="entry name" value="Transglutaminase_N"/>
</dbReference>
<keyword evidence="7" id="KW-1185">Reference proteome</keyword>
<dbReference type="PANTHER" id="PTHR11590:SF40">
    <property type="entry name" value="HEMOCYTE PROTEIN-GLUTAMINE GAMMA-GLUTAMYLTRANSFERASE-LIKE PROTEIN"/>
    <property type="match status" value="1"/>
</dbReference>
<name>A0AAN8JY82_PATCE</name>
<dbReference type="GO" id="GO:0046872">
    <property type="term" value="F:metal ion binding"/>
    <property type="evidence" value="ECO:0007669"/>
    <property type="project" value="UniProtKB-KW"/>
</dbReference>
<dbReference type="AlphaFoldDB" id="A0AAN8JY82"/>
<reference evidence="6 7" key="1">
    <citation type="submission" date="2024-01" db="EMBL/GenBank/DDBJ databases">
        <title>The genome of the rayed Mediterranean limpet Patella caerulea (Linnaeus, 1758).</title>
        <authorList>
            <person name="Anh-Thu Weber A."/>
            <person name="Halstead-Nussloch G."/>
        </authorList>
    </citation>
    <scope>NUCLEOTIDE SEQUENCE [LARGE SCALE GENOMIC DNA]</scope>
    <source>
        <strain evidence="6">AATW-2023a</strain>
        <tissue evidence="6">Whole specimen</tissue>
    </source>
</reference>
<dbReference type="InterPro" id="IPR014756">
    <property type="entry name" value="Ig_E-set"/>
</dbReference>
<dbReference type="InterPro" id="IPR036238">
    <property type="entry name" value="Transglutaminase_C_sf"/>
</dbReference>
<dbReference type="InterPro" id="IPR013808">
    <property type="entry name" value="Transglutaminase_AS"/>
</dbReference>